<dbReference type="Proteomes" id="UP001365128">
    <property type="component" value="Unassembled WGS sequence"/>
</dbReference>
<evidence type="ECO:0000256" key="1">
    <source>
        <dbReference type="SAM" id="MobiDB-lite"/>
    </source>
</evidence>
<feature type="compositionally biased region" description="Basic and acidic residues" evidence="1">
    <location>
        <begin position="319"/>
        <end position="329"/>
    </location>
</feature>
<accession>A0ABR1LBF1</accession>
<evidence type="ECO:0000313" key="2">
    <source>
        <dbReference type="EMBL" id="KAK7532574.1"/>
    </source>
</evidence>
<feature type="compositionally biased region" description="Polar residues" evidence="1">
    <location>
        <begin position="187"/>
        <end position="199"/>
    </location>
</feature>
<protein>
    <submittedName>
        <fullName evidence="2">Uncharacterized protein</fullName>
    </submittedName>
</protein>
<feature type="region of interest" description="Disordered" evidence="1">
    <location>
        <begin position="182"/>
        <end position="257"/>
    </location>
</feature>
<feature type="compositionally biased region" description="Polar residues" evidence="1">
    <location>
        <begin position="238"/>
        <end position="253"/>
    </location>
</feature>
<feature type="region of interest" description="Disordered" evidence="1">
    <location>
        <begin position="1"/>
        <end position="126"/>
    </location>
</feature>
<comment type="caution">
    <text evidence="2">The sequence shown here is derived from an EMBL/GenBank/DDBJ whole genome shotgun (WGS) entry which is preliminary data.</text>
</comment>
<evidence type="ECO:0000313" key="3">
    <source>
        <dbReference type="Proteomes" id="UP001365128"/>
    </source>
</evidence>
<keyword evidence="3" id="KW-1185">Reference proteome</keyword>
<feature type="region of interest" description="Disordered" evidence="1">
    <location>
        <begin position="309"/>
        <end position="336"/>
    </location>
</feature>
<feature type="compositionally biased region" description="Basic residues" evidence="1">
    <location>
        <begin position="91"/>
        <end position="104"/>
    </location>
</feature>
<name>A0ABR1LBF1_9PEZI</name>
<sequence length="353" mass="39257">MPSTINFKDDSSPSPLPYAEPMSRTDSGFEEDIRRSMSKRSLAIKSTPLAADNGYEDPANVSTKSLQREDSVQDALDELPRSPSISDRPALRKRRSRPSSKHSRSSRESSATHRRPSLSINRYRTAPDRVFTRQDIDEVLALHTRSCNLFQSFSVPPSAPHSPGLSSIGSRYSIDIPRVNIDATAPGQRSRTSPQQSITPELASYRSDPSPATSTFSRPSGAPSPTLLPVNPEDEEPSTPTIPATTMHWNSPSTRRREYAEIDRSTRGLRGLVRRLTPKCFSTRHLQPFYDEKKAARGDDDTASVRRYRIDLPDEEGDEEKKGYEEVSVRPKTAPGRFGKGMLRGWGCGLKGT</sequence>
<organism evidence="2 3">
    <name type="scientific">Phyllosticta citricarpa</name>
    <dbReference type="NCBI Taxonomy" id="55181"/>
    <lineage>
        <taxon>Eukaryota</taxon>
        <taxon>Fungi</taxon>
        <taxon>Dikarya</taxon>
        <taxon>Ascomycota</taxon>
        <taxon>Pezizomycotina</taxon>
        <taxon>Dothideomycetes</taxon>
        <taxon>Dothideomycetes incertae sedis</taxon>
        <taxon>Botryosphaeriales</taxon>
        <taxon>Phyllostictaceae</taxon>
        <taxon>Phyllosticta</taxon>
    </lineage>
</organism>
<reference evidence="2 3" key="1">
    <citation type="submission" date="2024-04" db="EMBL/GenBank/DDBJ databases">
        <title>Phyllosticta paracitricarpa is synonymous to the EU quarantine fungus P. citricarpa based on phylogenomic analyses.</title>
        <authorList>
            <consortium name="Lawrence Berkeley National Laboratory"/>
            <person name="Van Ingen-Buijs V.A."/>
            <person name="Van Westerhoven A.C."/>
            <person name="Haridas S."/>
            <person name="Skiadas P."/>
            <person name="Martin F."/>
            <person name="Groenewald J.Z."/>
            <person name="Crous P.W."/>
            <person name="Seidl M.F."/>
        </authorList>
    </citation>
    <scope>NUCLEOTIDE SEQUENCE [LARGE SCALE GENOMIC DNA]</scope>
    <source>
        <strain evidence="2 3">CBS 122670</strain>
    </source>
</reference>
<dbReference type="EMBL" id="JBBPDW010000051">
    <property type="protein sequence ID" value="KAK7532574.1"/>
    <property type="molecule type" value="Genomic_DNA"/>
</dbReference>
<gene>
    <name evidence="2" type="ORF">IWX46DRAFT_356998</name>
</gene>
<proteinExistence type="predicted"/>